<feature type="domain" description="CHASE2" evidence="2">
    <location>
        <begin position="39"/>
        <end position="344"/>
    </location>
</feature>
<gene>
    <name evidence="3" type="ORF">OXH18_19700</name>
</gene>
<evidence type="ECO:0000313" key="4">
    <source>
        <dbReference type="Proteomes" id="UP001163152"/>
    </source>
</evidence>
<evidence type="ECO:0000313" key="3">
    <source>
        <dbReference type="EMBL" id="WAL59376.1"/>
    </source>
</evidence>
<dbReference type="Gene3D" id="3.30.565.10">
    <property type="entry name" value="Histidine kinase-like ATPase, C-terminal domain"/>
    <property type="match status" value="1"/>
</dbReference>
<dbReference type="InterPro" id="IPR007890">
    <property type="entry name" value="CHASE2"/>
</dbReference>
<dbReference type="Pfam" id="PF05226">
    <property type="entry name" value="CHASE2"/>
    <property type="match status" value="1"/>
</dbReference>
<name>A0A9E8ZAQ3_9CYAN</name>
<dbReference type="SMART" id="SM01080">
    <property type="entry name" value="CHASE2"/>
    <property type="match status" value="1"/>
</dbReference>
<feature type="transmembrane region" description="Helical" evidence="1">
    <location>
        <begin position="381"/>
        <end position="401"/>
    </location>
</feature>
<keyword evidence="1" id="KW-0812">Transmembrane</keyword>
<keyword evidence="1" id="KW-0472">Membrane</keyword>
<accession>A0A9E8ZAQ3</accession>
<dbReference type="InterPro" id="IPR036890">
    <property type="entry name" value="HATPase_C_sf"/>
</dbReference>
<evidence type="ECO:0000259" key="2">
    <source>
        <dbReference type="SMART" id="SM01080"/>
    </source>
</evidence>
<dbReference type="Proteomes" id="UP001163152">
    <property type="component" value="Chromosome"/>
</dbReference>
<feature type="transmembrane region" description="Helical" evidence="1">
    <location>
        <begin position="331"/>
        <end position="348"/>
    </location>
</feature>
<dbReference type="SUPFAM" id="SSF55874">
    <property type="entry name" value="ATPase domain of HSP90 chaperone/DNA topoisomerase II/histidine kinase"/>
    <property type="match status" value="1"/>
</dbReference>
<organism evidence="3 4">
    <name type="scientific">Thermocoleostomius sinensis A174</name>
    <dbReference type="NCBI Taxonomy" id="2016057"/>
    <lineage>
        <taxon>Bacteria</taxon>
        <taxon>Bacillati</taxon>
        <taxon>Cyanobacteriota</taxon>
        <taxon>Cyanophyceae</taxon>
        <taxon>Oculatellales</taxon>
        <taxon>Oculatellaceae</taxon>
        <taxon>Thermocoleostomius</taxon>
    </lineage>
</organism>
<dbReference type="AlphaFoldDB" id="A0A9E8ZAQ3"/>
<dbReference type="InterPro" id="IPR003594">
    <property type="entry name" value="HATPase_dom"/>
</dbReference>
<proteinExistence type="predicted"/>
<evidence type="ECO:0000256" key="1">
    <source>
        <dbReference type="SAM" id="Phobius"/>
    </source>
</evidence>
<protein>
    <submittedName>
        <fullName evidence="3">CHASE2 domain-containing protein</fullName>
    </submittedName>
</protein>
<reference evidence="3" key="1">
    <citation type="submission" date="2022-12" db="EMBL/GenBank/DDBJ databases">
        <title>Polyphasic identification of a Novel Hot-Spring Cyanobacterium Ocullathermofonsia sinensis gen nov. sp. nov. and Genomic Insights on its Adaptations to the Thermal Habitat.</title>
        <authorList>
            <person name="Daroch M."/>
            <person name="Tang J."/>
            <person name="Jiang Y."/>
        </authorList>
    </citation>
    <scope>NUCLEOTIDE SEQUENCE</scope>
    <source>
        <strain evidence="3">PKUAC-SCTA174</strain>
    </source>
</reference>
<dbReference type="EMBL" id="CP113797">
    <property type="protein sequence ID" value="WAL59376.1"/>
    <property type="molecule type" value="Genomic_DNA"/>
</dbReference>
<feature type="transmembrane region" description="Helical" evidence="1">
    <location>
        <begin position="12"/>
        <end position="33"/>
    </location>
</feature>
<keyword evidence="4" id="KW-1185">Reference proteome</keyword>
<feature type="transmembrane region" description="Helical" evidence="1">
    <location>
        <begin position="355"/>
        <end position="375"/>
    </location>
</feature>
<sequence>MKRYTWEAIRKELILWRIGALPGLLVIGLVVLLRLTGSLQQMEWWSLDHLLRSRPNEPTDDRVLIVGIDEADINEVGVHPIPDQQLAALLKKLQTYQPAAIGIDIVRDLPIKPGEAELEQVFQTHNNIIGIEKVLPDDIGATIDPPRGLPPQQVGFADVVLDQDSSMRRSLLGTPTKTGDYQFSLALRLAWLYLDRYGCQLANGVQDIEALSFCSVELRRFQPNDGGYIHADARGNQILINYRSGEQPFRRVSMIQVLRGEVAEDWIRDRVILIGVTATSGRDMVKSEAVDHNTSGLIFGIETHAHVTSQIISMVLDDRPALMVWSDGWDYVWIIGWGLLGILFGRIFTSPVKTLLGLGIAVALLFGISYTALVMGWWLPIVPAAMVLVLNGAGLTASLFYRYQQDLKARIQDRQQVIDQTFDAIHNGPLQTLARLLRNTQEQVPLEQLHADLERLNQELRSVYEAVQQESLPQSKTLYLCNGANLNLQHATHELLHEVYRNTMTRSFPCFKTVKAKIVSFEHIDDRPLSLEQKRGLCRFLEEALCNAGKYATGMTRLEVVCKPENHWIVVRVVDNGLGIEGGSDGQMSPSGGRGTRQAKQLARQLNGMFRRSPNRPKGTICEISYPMNKLWFR</sequence>
<keyword evidence="1" id="KW-1133">Transmembrane helix</keyword>
<dbReference type="RefSeq" id="WP_268609171.1">
    <property type="nucleotide sequence ID" value="NZ_CP113797.1"/>
</dbReference>
<dbReference type="KEGG" id="tsin:OXH18_19700"/>
<dbReference type="Pfam" id="PF02518">
    <property type="entry name" value="HATPase_c"/>
    <property type="match status" value="1"/>
</dbReference>